<proteinExistence type="predicted"/>
<accession>A0ABD0L9S8</accession>
<feature type="non-terminal residue" evidence="1">
    <location>
        <position position="1"/>
    </location>
</feature>
<feature type="non-terminal residue" evidence="1">
    <location>
        <position position="58"/>
    </location>
</feature>
<dbReference type="AlphaFoldDB" id="A0ABD0L9S8"/>
<protein>
    <submittedName>
        <fullName evidence="1">Uncharacterized protein</fullName>
    </submittedName>
</protein>
<dbReference type="EMBL" id="JACVVK020000069">
    <property type="protein sequence ID" value="KAK7496132.1"/>
    <property type="molecule type" value="Genomic_DNA"/>
</dbReference>
<comment type="caution">
    <text evidence="1">The sequence shown here is derived from an EMBL/GenBank/DDBJ whole genome shotgun (WGS) entry which is preliminary data.</text>
</comment>
<sequence length="58" mass="6499">LVGQHLHCGVRGIQLINTHRHWHRVAAWSDSICTVAYAAFNSSILIDIVTLMERTGKT</sequence>
<organism evidence="1 2">
    <name type="scientific">Batillaria attramentaria</name>
    <dbReference type="NCBI Taxonomy" id="370345"/>
    <lineage>
        <taxon>Eukaryota</taxon>
        <taxon>Metazoa</taxon>
        <taxon>Spiralia</taxon>
        <taxon>Lophotrochozoa</taxon>
        <taxon>Mollusca</taxon>
        <taxon>Gastropoda</taxon>
        <taxon>Caenogastropoda</taxon>
        <taxon>Sorbeoconcha</taxon>
        <taxon>Cerithioidea</taxon>
        <taxon>Batillariidae</taxon>
        <taxon>Batillaria</taxon>
    </lineage>
</organism>
<gene>
    <name evidence="1" type="ORF">BaRGS_00012542</name>
</gene>
<evidence type="ECO:0000313" key="1">
    <source>
        <dbReference type="EMBL" id="KAK7496132.1"/>
    </source>
</evidence>
<name>A0ABD0L9S8_9CAEN</name>
<keyword evidence="2" id="KW-1185">Reference proteome</keyword>
<reference evidence="1 2" key="1">
    <citation type="journal article" date="2023" name="Sci. Data">
        <title>Genome assembly of the Korean intertidal mud-creeper Batillaria attramentaria.</title>
        <authorList>
            <person name="Patra A.K."/>
            <person name="Ho P.T."/>
            <person name="Jun S."/>
            <person name="Lee S.J."/>
            <person name="Kim Y."/>
            <person name="Won Y.J."/>
        </authorList>
    </citation>
    <scope>NUCLEOTIDE SEQUENCE [LARGE SCALE GENOMIC DNA]</scope>
    <source>
        <strain evidence="1">Wonlab-2016</strain>
    </source>
</reference>
<dbReference type="Proteomes" id="UP001519460">
    <property type="component" value="Unassembled WGS sequence"/>
</dbReference>
<evidence type="ECO:0000313" key="2">
    <source>
        <dbReference type="Proteomes" id="UP001519460"/>
    </source>
</evidence>